<dbReference type="PROSITE" id="PS00028">
    <property type="entry name" value="ZINC_FINGER_C2H2_1"/>
    <property type="match status" value="1"/>
</dbReference>
<dbReference type="InterPro" id="IPR013087">
    <property type="entry name" value="Znf_C2H2_type"/>
</dbReference>
<dbReference type="Pfam" id="PF01844">
    <property type="entry name" value="HNH"/>
    <property type="match status" value="1"/>
</dbReference>
<dbReference type="CDD" id="cd00085">
    <property type="entry name" value="HNHc"/>
    <property type="match status" value="1"/>
</dbReference>
<gene>
    <name evidence="2" type="ORF">L0664_02410</name>
</gene>
<evidence type="ECO:0000313" key="2">
    <source>
        <dbReference type="EMBL" id="MCF2869910.1"/>
    </source>
</evidence>
<dbReference type="SMART" id="SM00507">
    <property type="entry name" value="HNHc"/>
    <property type="match status" value="1"/>
</dbReference>
<evidence type="ECO:0000259" key="1">
    <source>
        <dbReference type="PROSITE" id="PS00028"/>
    </source>
</evidence>
<dbReference type="Gene3D" id="1.10.30.50">
    <property type="match status" value="1"/>
</dbReference>
<name>A0ABS9CU07_9RHOB</name>
<evidence type="ECO:0000313" key="3">
    <source>
        <dbReference type="Proteomes" id="UP001200557"/>
    </source>
</evidence>
<keyword evidence="3" id="KW-1185">Reference proteome</keyword>
<accession>A0ABS9CU07</accession>
<dbReference type="PANTHER" id="PTHR39639">
    <property type="entry name" value="CHROMOSOME 16, WHOLE GENOME SHOTGUN SEQUENCE"/>
    <property type="match status" value="1"/>
</dbReference>
<dbReference type="InterPro" id="IPR002711">
    <property type="entry name" value="HNH"/>
</dbReference>
<dbReference type="EMBL" id="JAKGAQ010000001">
    <property type="protein sequence ID" value="MCF2869910.1"/>
    <property type="molecule type" value="Genomic_DNA"/>
</dbReference>
<protein>
    <submittedName>
        <fullName evidence="2">DUF262 domain-containing protein</fullName>
    </submittedName>
</protein>
<sequence length="367" mass="42046">MKIILKEITVRELSGSYTDNTEGGVTGYGGKLDIRPPFQREFVYKDAQRDAVIDTASKGFPLNVMYWSVRENGEFEIIDGQQRTISLCQYVQGDFSVQFGTIKEKRAFHNLQDDEQEKLLDYPLTVYQCSGTDTEKLEWFKTINIAGEQLTNQELRNAVYHGEWVTDAKKWFSRPNCPAQAIGSNYLTGSAIRQDYLETAIMWHAPGGDIEQYMSDHQKQQSAKELWDYFQAVIEWAQACFPKYRKQMKGVPWGPLYNEYGPAVIDAAKAEDEVKRLLIDDDVSAKSGIYSYIFDGKERHLSIRKFTEKDRTEAFERQNGECPVCKQTFPIEGMEADHIDPWHAGGKTNAANCQMLCKEDNRRKSGV</sequence>
<dbReference type="Proteomes" id="UP001200557">
    <property type="component" value="Unassembled WGS sequence"/>
</dbReference>
<dbReference type="RefSeq" id="WP_235224033.1">
    <property type="nucleotide sequence ID" value="NZ_JAKGAQ010000001.1"/>
</dbReference>
<dbReference type="Pfam" id="PF03235">
    <property type="entry name" value="GmrSD_N"/>
    <property type="match status" value="1"/>
</dbReference>
<reference evidence="2 3" key="1">
    <citation type="submission" date="2022-01" db="EMBL/GenBank/DDBJ databases">
        <title>Octadecabacter sp. nov., isolated from a marine alga.</title>
        <authorList>
            <person name="Jin M.S."/>
            <person name="Kim H.M."/>
            <person name="Han D.M."/>
            <person name="Jung J.J."/>
            <person name="Jeon C.O."/>
        </authorList>
    </citation>
    <scope>NUCLEOTIDE SEQUENCE [LARGE SCALE GENOMIC DNA]</scope>
    <source>
        <strain evidence="2 3">G9-8</strain>
    </source>
</reference>
<dbReference type="InterPro" id="IPR004919">
    <property type="entry name" value="GmrSD_N"/>
</dbReference>
<comment type="caution">
    <text evidence="2">The sequence shown here is derived from an EMBL/GenBank/DDBJ whole genome shotgun (WGS) entry which is preliminary data.</text>
</comment>
<feature type="domain" description="C2H2-type" evidence="1">
    <location>
        <begin position="322"/>
        <end position="343"/>
    </location>
</feature>
<proteinExistence type="predicted"/>
<organism evidence="2 3">
    <name type="scientific">Octadecabacter dasysiphoniae</name>
    <dbReference type="NCBI Taxonomy" id="2909341"/>
    <lineage>
        <taxon>Bacteria</taxon>
        <taxon>Pseudomonadati</taxon>
        <taxon>Pseudomonadota</taxon>
        <taxon>Alphaproteobacteria</taxon>
        <taxon>Rhodobacterales</taxon>
        <taxon>Roseobacteraceae</taxon>
        <taxon>Octadecabacter</taxon>
    </lineage>
</organism>
<dbReference type="InterPro" id="IPR003615">
    <property type="entry name" value="HNH_nuc"/>
</dbReference>
<dbReference type="PANTHER" id="PTHR39639:SF1">
    <property type="entry name" value="DUF262 DOMAIN-CONTAINING PROTEIN"/>
    <property type="match status" value="1"/>
</dbReference>